<dbReference type="Proteomes" id="UP000243924">
    <property type="component" value="Chromosome I"/>
</dbReference>
<dbReference type="GO" id="GO:0003677">
    <property type="term" value="F:DNA binding"/>
    <property type="evidence" value="ECO:0007669"/>
    <property type="project" value="InterPro"/>
</dbReference>
<accession>A0A1H2E4M9</accession>
<dbReference type="AlphaFoldDB" id="A0A1H2E4M9"/>
<name>A0A1H2E4M9_9GAMM</name>
<gene>
    <name evidence="3" type="ORF">SAMN05216210_0327</name>
</gene>
<reference evidence="4" key="1">
    <citation type="submission" date="2016-10" db="EMBL/GenBank/DDBJ databases">
        <authorList>
            <person name="Varghese N."/>
            <person name="Submissions S."/>
        </authorList>
    </citation>
    <scope>NUCLEOTIDE SEQUENCE [LARGE SCALE GENOMIC DNA]</scope>
    <source>
        <strain evidence="4">CECT 8338</strain>
    </source>
</reference>
<dbReference type="InterPro" id="IPR002104">
    <property type="entry name" value="Integrase_catalytic"/>
</dbReference>
<organism evidence="3 4">
    <name type="scientific">Halopseudomonas salegens</name>
    <dbReference type="NCBI Taxonomy" id="1434072"/>
    <lineage>
        <taxon>Bacteria</taxon>
        <taxon>Pseudomonadati</taxon>
        <taxon>Pseudomonadota</taxon>
        <taxon>Gammaproteobacteria</taxon>
        <taxon>Pseudomonadales</taxon>
        <taxon>Pseudomonadaceae</taxon>
        <taxon>Halopseudomonas</taxon>
    </lineage>
</organism>
<evidence type="ECO:0000259" key="2">
    <source>
        <dbReference type="PROSITE" id="PS51898"/>
    </source>
</evidence>
<dbReference type="EMBL" id="LT629787">
    <property type="protein sequence ID" value="SDT90010.1"/>
    <property type="molecule type" value="Genomic_DNA"/>
</dbReference>
<evidence type="ECO:0000313" key="4">
    <source>
        <dbReference type="Proteomes" id="UP000243924"/>
    </source>
</evidence>
<dbReference type="GO" id="GO:0006310">
    <property type="term" value="P:DNA recombination"/>
    <property type="evidence" value="ECO:0007669"/>
    <property type="project" value="UniProtKB-KW"/>
</dbReference>
<proteinExistence type="predicted"/>
<sequence length="289" mass="32225">MNDQTKKQYIAIAAHFYSHHMNGAALSVSSIKQALVSTAVNFQPAYFRRLKNAISFDLENKGHIKAATKIKAVVNPVTERGSTLIKKAKPKRAKSFADDDLVALAKHLGEADFLPAFAAVCLISKTGARPAELRDMHLDGNLLFIRGAKKTNGTRGADRLLTITDETVRGIVATCIEILRINTWTIDAIRHRIRMEGQKIWPRKKIIPSMYSIRHQVGANLKVSSFDLKTIAYIMGHQSTNSVRRYGDKRQGNPKAIKIEPAPVADLRAVRDKIKPYNKKMLDSDVLKS</sequence>
<dbReference type="Gene3D" id="1.10.443.10">
    <property type="entry name" value="Intergrase catalytic core"/>
    <property type="match status" value="1"/>
</dbReference>
<dbReference type="InterPro" id="IPR011010">
    <property type="entry name" value="DNA_brk_join_enz"/>
</dbReference>
<evidence type="ECO:0000313" key="3">
    <source>
        <dbReference type="EMBL" id="SDT90010.1"/>
    </source>
</evidence>
<dbReference type="CDD" id="cd00397">
    <property type="entry name" value="DNA_BRE_C"/>
    <property type="match status" value="1"/>
</dbReference>
<feature type="domain" description="Tyr recombinase" evidence="2">
    <location>
        <begin position="91"/>
        <end position="259"/>
    </location>
</feature>
<dbReference type="Pfam" id="PF00589">
    <property type="entry name" value="Phage_integrase"/>
    <property type="match status" value="1"/>
</dbReference>
<dbReference type="SUPFAM" id="SSF56349">
    <property type="entry name" value="DNA breaking-rejoining enzymes"/>
    <property type="match status" value="1"/>
</dbReference>
<dbReference type="GO" id="GO:0015074">
    <property type="term" value="P:DNA integration"/>
    <property type="evidence" value="ECO:0007669"/>
    <property type="project" value="InterPro"/>
</dbReference>
<keyword evidence="4" id="KW-1185">Reference proteome</keyword>
<dbReference type="OrthoDB" id="8883268at2"/>
<protein>
    <submittedName>
        <fullName evidence="3">Phage integrase family protein</fullName>
    </submittedName>
</protein>
<evidence type="ECO:0000256" key="1">
    <source>
        <dbReference type="ARBA" id="ARBA00023172"/>
    </source>
</evidence>
<dbReference type="RefSeq" id="WP_092383484.1">
    <property type="nucleotide sequence ID" value="NZ_LT629787.1"/>
</dbReference>
<dbReference type="InterPro" id="IPR013762">
    <property type="entry name" value="Integrase-like_cat_sf"/>
</dbReference>
<keyword evidence="1" id="KW-0233">DNA recombination</keyword>
<dbReference type="PROSITE" id="PS51898">
    <property type="entry name" value="TYR_RECOMBINASE"/>
    <property type="match status" value="1"/>
</dbReference>